<dbReference type="CDD" id="cd20289">
    <property type="entry name" value="cupin_ADO"/>
    <property type="match status" value="1"/>
</dbReference>
<accession>A0A151Z5L2</accession>
<evidence type="ECO:0000313" key="5">
    <source>
        <dbReference type="Proteomes" id="UP000076078"/>
    </source>
</evidence>
<dbReference type="OrthoDB" id="271433at2759"/>
<evidence type="ECO:0008006" key="6">
    <source>
        <dbReference type="Google" id="ProtNLM"/>
    </source>
</evidence>
<evidence type="ECO:0000256" key="3">
    <source>
        <dbReference type="ARBA" id="ARBA00023004"/>
    </source>
</evidence>
<reference evidence="4 5" key="1">
    <citation type="submission" date="2015-12" db="EMBL/GenBank/DDBJ databases">
        <title>Dictyostelia acquired genes for synthesis and detection of signals that induce cell-type specialization by lateral gene transfer from prokaryotes.</title>
        <authorList>
            <person name="Gloeckner G."/>
            <person name="Schaap P."/>
        </authorList>
    </citation>
    <scope>NUCLEOTIDE SEQUENCE [LARGE SCALE GENOMIC DNA]</scope>
    <source>
        <strain evidence="4 5">TK</strain>
    </source>
</reference>
<evidence type="ECO:0000256" key="1">
    <source>
        <dbReference type="ARBA" id="ARBA00022723"/>
    </source>
</evidence>
<gene>
    <name evidence="4" type="ORF">DLAC_11795</name>
</gene>
<dbReference type="GO" id="GO:0046872">
    <property type="term" value="F:metal ion binding"/>
    <property type="evidence" value="ECO:0007669"/>
    <property type="project" value="UniProtKB-KW"/>
</dbReference>
<dbReference type="PANTHER" id="PTHR22966">
    <property type="entry name" value="2-AMINOETHANETHIOL DIOXYGENASE"/>
    <property type="match status" value="1"/>
</dbReference>
<keyword evidence="2" id="KW-0560">Oxidoreductase</keyword>
<keyword evidence="1" id="KW-0479">Metal-binding</keyword>
<dbReference type="OMA" id="HEILACT"/>
<dbReference type="GO" id="GO:0016702">
    <property type="term" value="F:oxidoreductase activity, acting on single donors with incorporation of molecular oxygen, incorporation of two atoms of oxygen"/>
    <property type="evidence" value="ECO:0007669"/>
    <property type="project" value="InterPro"/>
</dbReference>
<dbReference type="InterPro" id="IPR012864">
    <property type="entry name" value="PCO/ADO"/>
</dbReference>
<dbReference type="GO" id="GO:0005739">
    <property type="term" value="C:mitochondrion"/>
    <property type="evidence" value="ECO:0007669"/>
    <property type="project" value="TreeGrafter"/>
</dbReference>
<dbReference type="InterPro" id="IPR014710">
    <property type="entry name" value="RmlC-like_jellyroll"/>
</dbReference>
<dbReference type="AlphaFoldDB" id="A0A151Z5L2"/>
<dbReference type="FunCoup" id="A0A151Z5L2">
    <property type="interactions" value="76"/>
</dbReference>
<sequence>MTSKFKQFVRLASELIPTIDRNQKIPKELNENIIKRLKEQLNGIDSSDLYINQFSNELLSDSELKNNKSVYYFPIIEMKAFTLAVFAFPPNSTIPLHDHPDMTVLSKVLYGHVYCKNYHLLDKKSQEVKFTGEVKLDETSGTKITYPQENNLHCFYTESKSTAVLDLLYPPYDNIYRSCNYYKLLKMENSHNRDDENFKLLKFDPDFSCITSINSQRFFTNLVK</sequence>
<evidence type="ECO:0000256" key="2">
    <source>
        <dbReference type="ARBA" id="ARBA00023002"/>
    </source>
</evidence>
<organism evidence="4 5">
    <name type="scientific">Tieghemostelium lacteum</name>
    <name type="common">Slime mold</name>
    <name type="synonym">Dictyostelium lacteum</name>
    <dbReference type="NCBI Taxonomy" id="361077"/>
    <lineage>
        <taxon>Eukaryota</taxon>
        <taxon>Amoebozoa</taxon>
        <taxon>Evosea</taxon>
        <taxon>Eumycetozoa</taxon>
        <taxon>Dictyostelia</taxon>
        <taxon>Dictyosteliales</taxon>
        <taxon>Raperosteliaceae</taxon>
        <taxon>Tieghemostelium</taxon>
    </lineage>
</organism>
<dbReference type="PANTHER" id="PTHR22966:SF61">
    <property type="entry name" value="2-AMINOETHANETHIOL DIOXYGENASE"/>
    <property type="match status" value="1"/>
</dbReference>
<dbReference type="Proteomes" id="UP000076078">
    <property type="component" value="Unassembled WGS sequence"/>
</dbReference>
<keyword evidence="3" id="KW-0408">Iron</keyword>
<dbReference type="SUPFAM" id="SSF51182">
    <property type="entry name" value="RmlC-like cupins"/>
    <property type="match status" value="1"/>
</dbReference>
<protein>
    <recommendedName>
        <fullName evidence="6">Cysteine dioxygenase</fullName>
    </recommendedName>
</protein>
<dbReference type="Gene3D" id="2.60.120.10">
    <property type="entry name" value="Jelly Rolls"/>
    <property type="match status" value="1"/>
</dbReference>
<keyword evidence="5" id="KW-1185">Reference proteome</keyword>
<evidence type="ECO:0000313" key="4">
    <source>
        <dbReference type="EMBL" id="KYQ89231.1"/>
    </source>
</evidence>
<dbReference type="InterPro" id="IPR011051">
    <property type="entry name" value="RmlC_Cupin_sf"/>
</dbReference>
<dbReference type="InParanoid" id="A0A151Z5L2"/>
<name>A0A151Z5L2_TIELA</name>
<dbReference type="Pfam" id="PF07847">
    <property type="entry name" value="PCO_ADO"/>
    <property type="match status" value="1"/>
</dbReference>
<comment type="caution">
    <text evidence="4">The sequence shown here is derived from an EMBL/GenBank/DDBJ whole genome shotgun (WGS) entry which is preliminary data.</text>
</comment>
<dbReference type="EMBL" id="LODT01000041">
    <property type="protein sequence ID" value="KYQ89231.1"/>
    <property type="molecule type" value="Genomic_DNA"/>
</dbReference>
<proteinExistence type="predicted"/>